<dbReference type="AlphaFoldDB" id="A0A0F4TFD4"/>
<dbReference type="InterPro" id="IPR025391">
    <property type="entry name" value="DUF4123"/>
</dbReference>
<organism evidence="2 3">
    <name type="scientific">Pseudomonas fluorescens</name>
    <dbReference type="NCBI Taxonomy" id="294"/>
    <lineage>
        <taxon>Bacteria</taxon>
        <taxon>Pseudomonadati</taxon>
        <taxon>Pseudomonadota</taxon>
        <taxon>Gammaproteobacteria</taxon>
        <taxon>Pseudomonadales</taxon>
        <taxon>Pseudomonadaceae</taxon>
        <taxon>Pseudomonas</taxon>
    </lineage>
</organism>
<evidence type="ECO:0000259" key="1">
    <source>
        <dbReference type="Pfam" id="PF13503"/>
    </source>
</evidence>
<sequence>MSDALNNWLGEQARLNRVLILALDSLAEPNPVTSLYSAGLMQRSVQLYRGTQYAEFAPISPWLTELTNPSADTFRKLLDDPQRNWGWIGSMDKVDLDSLTQHWRARMIIDEDGERSLFRFQDNRVIARCLTNLKASEYPMLLGPFSSVLYWDENQWKRADNARPGVYPAPDPAPWLRNPESGEQARSILRDNLKRWLLTYHVEAAAELAETRVVSKWLEEQMDLMDLWQWKTPEQRELMLSRRLSPKCMEDIAWEPLPGETLEAHFERCQRVFSESSVGIEV</sequence>
<evidence type="ECO:0000313" key="2">
    <source>
        <dbReference type="EMBL" id="KJZ43138.1"/>
    </source>
</evidence>
<dbReference type="Pfam" id="PF13503">
    <property type="entry name" value="DUF4123"/>
    <property type="match status" value="1"/>
</dbReference>
<dbReference type="RefSeq" id="WP_046047135.1">
    <property type="nucleotide sequence ID" value="NZ_LACD01000017.1"/>
</dbReference>
<name>A0A0F4TFD4_PSEFL</name>
<dbReference type="Proteomes" id="UP000033500">
    <property type="component" value="Unassembled WGS sequence"/>
</dbReference>
<dbReference type="EMBL" id="LACD01000017">
    <property type="protein sequence ID" value="KJZ43138.1"/>
    <property type="molecule type" value="Genomic_DNA"/>
</dbReference>
<dbReference type="PATRIC" id="fig|294.131.peg.931"/>
<reference evidence="2 3" key="1">
    <citation type="submission" date="2015-03" db="EMBL/GenBank/DDBJ databases">
        <title>Comparative genomics of Pseudomonas insights into diversity of traits involved in vanlence and defense.</title>
        <authorList>
            <person name="Qin Y."/>
        </authorList>
    </citation>
    <scope>NUCLEOTIDE SEQUENCE [LARGE SCALE GENOMIC DNA]</scope>
    <source>
        <strain evidence="2 3">C3</strain>
    </source>
</reference>
<proteinExistence type="predicted"/>
<evidence type="ECO:0000313" key="3">
    <source>
        <dbReference type="Proteomes" id="UP000033500"/>
    </source>
</evidence>
<comment type="caution">
    <text evidence="2">The sequence shown here is derived from an EMBL/GenBank/DDBJ whole genome shotgun (WGS) entry which is preliminary data.</text>
</comment>
<protein>
    <recommendedName>
        <fullName evidence="1">DUF4123 domain-containing protein</fullName>
    </recommendedName>
</protein>
<accession>A0A0F4TFD4</accession>
<feature type="domain" description="DUF4123" evidence="1">
    <location>
        <begin position="23"/>
        <end position="137"/>
    </location>
</feature>
<gene>
    <name evidence="2" type="ORF">VC34_14205</name>
</gene>